<evidence type="ECO:0000256" key="1">
    <source>
        <dbReference type="SAM" id="Phobius"/>
    </source>
</evidence>
<keyword evidence="3" id="KW-1185">Reference proteome</keyword>
<dbReference type="PANTHER" id="PTHR30441">
    <property type="entry name" value="DUF748 DOMAIN-CONTAINING PROTEIN"/>
    <property type="match status" value="1"/>
</dbReference>
<dbReference type="EMBL" id="JAGFBV010000017">
    <property type="protein sequence ID" value="MBP4138771.1"/>
    <property type="molecule type" value="Genomic_DNA"/>
</dbReference>
<dbReference type="GO" id="GO:0090313">
    <property type="term" value="P:regulation of protein targeting to membrane"/>
    <property type="evidence" value="ECO:0007669"/>
    <property type="project" value="TreeGrafter"/>
</dbReference>
<organism evidence="2 3">
    <name type="scientific">Flavobacterium geliluteum</name>
    <dbReference type="NCBI Taxonomy" id="2816120"/>
    <lineage>
        <taxon>Bacteria</taxon>
        <taxon>Pseudomonadati</taxon>
        <taxon>Bacteroidota</taxon>
        <taxon>Flavobacteriia</taxon>
        <taxon>Flavobacteriales</taxon>
        <taxon>Flavobacteriaceae</taxon>
        <taxon>Flavobacterium</taxon>
    </lineage>
</organism>
<sequence>MNLTLQKIKSVLRSVRFQKYARRIAFFVVGCISLLLIACGGLSIYFNQNKTEIVAKINAKINENINGKFHVGDFQYKFLIGFPNFTLALKEVELKDNNWGSHQHTLLKAREIEARLNIWSLLQNEINIKKIYLNDAQIYIYKAENGYSNADIFKPKNKKSLENSEKETTILNEITLNHVHFTLDNRLGHKLFDFDIDRLESKIAFKNDNWQTDLHLKTSITSLAFNTKLGSFAQQKKLEGIFKVAFLSKKQLINVTTQNLKIGTDRFDIIAFFNVGKNNSLFGININTHILWRNAANLLSQNINSQLNRFDLKKEIAVNCDIKGDLNSKGDPKIVVHAEIRNNTLSIPDGHITDCSFSGFFTNNFKPKEGFNDANSAIIISRFSGKFKNIPVTVPQVVISNLNKPIATGTAKSDFDIQNLNEMSNDKWIHFSNGHATANLKFQFDIVDLYITKPRFIGNIDVKNVSFLYIPKNVHAENINVQLNFTEKALFIDKITYKHNKNIIFIDGKIDDFLNLYYDAPEKMVANWNIYAPYIDLKQFLGILASTQKNKVAKKRTNNTTLSEQLRTTIEKCMVAINIKADKITYNKLTATNTKANIRMIDSQLFIKNGSLQTSGGSITFNSVVAPIGKNYSFSSNAQVNKVAIASFLRSFNNFGIQSFSPNNIQGKLSSQANIKGFISSKGELITNSMQGKLSFTVHQGALQNFEPIVKIGKFAFPFRDVNNITFSDLSGNLDVHGEQIRVNDLTISSNILNFDIDGIYSFGRGTNLALTIPLRNSKNDAQLPTKAERDAVRDRGIILHLLAVDDDGKIKIKWGKKEK</sequence>
<gene>
    <name evidence="2" type="ORF">J3495_11805</name>
</gene>
<dbReference type="AlphaFoldDB" id="A0A940XB54"/>
<name>A0A940XB54_9FLAO</name>
<dbReference type="RefSeq" id="WP_210666757.1">
    <property type="nucleotide sequence ID" value="NZ_JAGFBV010000017.1"/>
</dbReference>
<dbReference type="GO" id="GO:0005886">
    <property type="term" value="C:plasma membrane"/>
    <property type="evidence" value="ECO:0007669"/>
    <property type="project" value="TreeGrafter"/>
</dbReference>
<keyword evidence="1" id="KW-0812">Transmembrane</keyword>
<keyword evidence="1" id="KW-1133">Transmembrane helix</keyword>
<evidence type="ECO:0000313" key="2">
    <source>
        <dbReference type="EMBL" id="MBP4138771.1"/>
    </source>
</evidence>
<dbReference type="PANTHER" id="PTHR30441:SF8">
    <property type="entry name" value="DUF748 DOMAIN-CONTAINING PROTEIN"/>
    <property type="match status" value="1"/>
</dbReference>
<comment type="caution">
    <text evidence="2">The sequence shown here is derived from an EMBL/GenBank/DDBJ whole genome shotgun (WGS) entry which is preliminary data.</text>
</comment>
<accession>A0A940XB54</accession>
<dbReference type="InterPro" id="IPR052894">
    <property type="entry name" value="AsmA-related"/>
</dbReference>
<evidence type="ECO:0000313" key="3">
    <source>
        <dbReference type="Proteomes" id="UP000675047"/>
    </source>
</evidence>
<dbReference type="Proteomes" id="UP000675047">
    <property type="component" value="Unassembled WGS sequence"/>
</dbReference>
<reference evidence="2 3" key="1">
    <citation type="submission" date="2021-03" db="EMBL/GenBank/DDBJ databases">
        <title>Flavobacterium Flabelliformis Sp. Nov. And Flavobacterium Geliluteum Sp. Nov., Two Novel Multidrug Resistant Psychrophilic Species Isolated From Antarctica.</title>
        <authorList>
            <person name="Kralova S."/>
            <person name="Busse H.J."/>
            <person name="Bezdicek M."/>
            <person name="Nykrynova M."/>
            <person name="Kroupova E."/>
            <person name="Krsek D."/>
            <person name="Sedlacek I."/>
        </authorList>
    </citation>
    <scope>NUCLEOTIDE SEQUENCE [LARGE SCALE GENOMIC DNA]</scope>
    <source>
        <strain evidence="2 3">P7388</strain>
    </source>
</reference>
<proteinExistence type="predicted"/>
<feature type="transmembrane region" description="Helical" evidence="1">
    <location>
        <begin position="20"/>
        <end position="46"/>
    </location>
</feature>
<keyword evidence="1" id="KW-0472">Membrane</keyword>
<protein>
    <submittedName>
        <fullName evidence="2">AsmA family protein</fullName>
    </submittedName>
</protein>